<keyword evidence="1" id="KW-0175">Coiled coil</keyword>
<keyword evidence="4" id="KW-1185">Reference proteome</keyword>
<feature type="coiled-coil region" evidence="1">
    <location>
        <begin position="135"/>
        <end position="162"/>
    </location>
</feature>
<dbReference type="EMBL" id="JADCNN020000007">
    <property type="protein sequence ID" value="MBM6995968.1"/>
    <property type="molecule type" value="Genomic_DNA"/>
</dbReference>
<comment type="caution">
    <text evidence="3">The sequence shown here is derived from an EMBL/GenBank/DDBJ whole genome shotgun (WGS) entry which is preliminary data.</text>
</comment>
<sequence length="529" mass="55257">MVKSLQSGLILSTLLLWTSQQVGTTFGEFTSVREDNSEIKACRVFPSQIESQLALLAEHLERAASLKGKLIGATLTRAAIDTTTPISAPVLPDTVAPAPPADPSSTDAVFSGGDESGSSEVIADFSASLQMEAAADGLSTRISELNATIQQLQQQLALNQSIWQELVQELAAATAVIHGLMTSLNDLEPNCAEITQTTLLDRIADLLKGSGLLSGPLRGTLQEILSYLRSIQPSDLSISSDGFAAVTIASPFAGMSTYDDSTFSNPVGGEDLAYFESVQASLESAIAGLTSEISGLEAQRAQLLAEAEAQRLAEIERVKQLEEQKAKEEAEQADKDPANPDENVDPSGDDNQSGEGQPAEETPEGEAPPTVGEAGDGAVQPPADDESSEDAEGDAADDEVTDDNATEDGAVDEADDEGSSDEQPPASDDSVGHEPTPDHPNPPAGGDPVALPPDVPGSNDTPVLESPLPPAQPDPLDDLVLTKPEDELPVNDDDVTDDEDEEDEMDDETVEDSTPSAVPTPATLSKAGE</sequence>
<name>A0ABS2H6G6_9BACL</name>
<organism evidence="3 4">
    <name type="scientific">Paenibacillus rhizolycopersici</name>
    <dbReference type="NCBI Taxonomy" id="2780073"/>
    <lineage>
        <taxon>Bacteria</taxon>
        <taxon>Bacillati</taxon>
        <taxon>Bacillota</taxon>
        <taxon>Bacilli</taxon>
        <taxon>Bacillales</taxon>
        <taxon>Paenibacillaceae</taxon>
        <taxon>Paenibacillus</taxon>
    </lineage>
</organism>
<proteinExistence type="predicted"/>
<feature type="region of interest" description="Disordered" evidence="2">
    <location>
        <begin position="322"/>
        <end position="529"/>
    </location>
</feature>
<gene>
    <name evidence="3" type="ORF">IM700_009955</name>
</gene>
<feature type="compositionally biased region" description="Acidic residues" evidence="2">
    <location>
        <begin position="383"/>
        <end position="420"/>
    </location>
</feature>
<feature type="compositionally biased region" description="Basic and acidic residues" evidence="2">
    <location>
        <begin position="322"/>
        <end position="338"/>
    </location>
</feature>
<evidence type="ECO:0000313" key="3">
    <source>
        <dbReference type="EMBL" id="MBM6995968.1"/>
    </source>
</evidence>
<feature type="compositionally biased region" description="Low complexity" evidence="2">
    <location>
        <begin position="354"/>
        <end position="373"/>
    </location>
</feature>
<evidence type="ECO:0000256" key="1">
    <source>
        <dbReference type="SAM" id="Coils"/>
    </source>
</evidence>
<reference evidence="3 4" key="1">
    <citation type="submission" date="2021-01" db="EMBL/GenBank/DDBJ databases">
        <title>Paenibacillus sp.nov. isolated from the rhizosphere soil of tomato plant.</title>
        <authorList>
            <person name="Thin K.K."/>
            <person name="Zhang X."/>
            <person name="He S."/>
        </authorList>
    </citation>
    <scope>NUCLEOTIDE SEQUENCE [LARGE SCALE GENOMIC DNA]</scope>
    <source>
        <strain evidence="3 4">DXFW5</strain>
    </source>
</reference>
<accession>A0ABS2H6G6</accession>
<feature type="region of interest" description="Disordered" evidence="2">
    <location>
        <begin position="90"/>
        <end position="114"/>
    </location>
</feature>
<evidence type="ECO:0000256" key="2">
    <source>
        <dbReference type="SAM" id="MobiDB-lite"/>
    </source>
</evidence>
<feature type="compositionally biased region" description="Acidic residues" evidence="2">
    <location>
        <begin position="487"/>
        <end position="511"/>
    </location>
</feature>
<protein>
    <submittedName>
        <fullName evidence="3">Uncharacterized protein</fullName>
    </submittedName>
</protein>
<dbReference type="RefSeq" id="WP_193417385.1">
    <property type="nucleotide sequence ID" value="NZ_JADCNN020000007.1"/>
</dbReference>
<feature type="compositionally biased region" description="Pro residues" evidence="2">
    <location>
        <begin position="438"/>
        <end position="455"/>
    </location>
</feature>
<dbReference type="Proteomes" id="UP001516620">
    <property type="component" value="Unassembled WGS sequence"/>
</dbReference>
<evidence type="ECO:0000313" key="4">
    <source>
        <dbReference type="Proteomes" id="UP001516620"/>
    </source>
</evidence>